<proteinExistence type="inferred from homology"/>
<evidence type="ECO:0000256" key="1">
    <source>
        <dbReference type="ARBA" id="ARBA00006540"/>
    </source>
</evidence>
<reference evidence="10 11" key="1">
    <citation type="journal article" date="2018" name="Nat. Biotechnol.">
        <title>A standardized bacterial taxonomy based on genome phylogeny substantially revises the tree of life.</title>
        <authorList>
            <person name="Parks D.H."/>
            <person name="Chuvochina M."/>
            <person name="Waite D.W."/>
            <person name="Rinke C."/>
            <person name="Skarshewski A."/>
            <person name="Chaumeil P.A."/>
            <person name="Hugenholtz P."/>
        </authorList>
    </citation>
    <scope>NUCLEOTIDE SEQUENCE [LARGE SCALE GENOMIC DNA]</scope>
    <source>
        <strain evidence="10">UBA9905</strain>
    </source>
</reference>
<keyword evidence="4 7" id="KW-0689">Ribosomal protein</keyword>
<evidence type="ECO:0000256" key="2">
    <source>
        <dbReference type="ARBA" id="ARBA00022730"/>
    </source>
</evidence>
<dbReference type="NCBIfam" id="TIGR03625">
    <property type="entry name" value="L3_bact"/>
    <property type="match status" value="1"/>
</dbReference>
<accession>A0A3D3TMW8</accession>
<evidence type="ECO:0000313" key="11">
    <source>
        <dbReference type="Proteomes" id="UP000264215"/>
    </source>
</evidence>
<evidence type="ECO:0000256" key="5">
    <source>
        <dbReference type="ARBA" id="ARBA00023274"/>
    </source>
</evidence>
<dbReference type="HAMAP" id="MF_01325_B">
    <property type="entry name" value="Ribosomal_uL3_B"/>
    <property type="match status" value="1"/>
</dbReference>
<comment type="subunit">
    <text evidence="7 9">Part of the 50S ribosomal subunit. Forms a cluster with proteins L14 and L19.</text>
</comment>
<evidence type="ECO:0000256" key="3">
    <source>
        <dbReference type="ARBA" id="ARBA00022884"/>
    </source>
</evidence>
<dbReference type="EMBL" id="DQBS01000155">
    <property type="protein sequence ID" value="HCO70261.1"/>
    <property type="molecule type" value="Genomic_DNA"/>
</dbReference>
<evidence type="ECO:0000256" key="4">
    <source>
        <dbReference type="ARBA" id="ARBA00022980"/>
    </source>
</evidence>
<dbReference type="InterPro" id="IPR000597">
    <property type="entry name" value="Ribosomal_uL3"/>
</dbReference>
<keyword evidence="5 7" id="KW-0687">Ribonucleoprotein</keyword>
<dbReference type="SUPFAM" id="SSF50447">
    <property type="entry name" value="Translation proteins"/>
    <property type="match status" value="1"/>
</dbReference>
<dbReference type="GO" id="GO:0006412">
    <property type="term" value="P:translation"/>
    <property type="evidence" value="ECO:0007669"/>
    <property type="project" value="UniProtKB-UniRule"/>
</dbReference>
<dbReference type="Pfam" id="PF00297">
    <property type="entry name" value="Ribosomal_L3"/>
    <property type="match status" value="1"/>
</dbReference>
<keyword evidence="2 7" id="KW-0699">rRNA-binding</keyword>
<evidence type="ECO:0000256" key="7">
    <source>
        <dbReference type="HAMAP-Rule" id="MF_01325"/>
    </source>
</evidence>
<comment type="function">
    <text evidence="7 9">One of the primary rRNA binding proteins, it binds directly near the 3'-end of the 23S rRNA, where it nucleates assembly of the 50S subunit.</text>
</comment>
<evidence type="ECO:0000313" key="10">
    <source>
        <dbReference type="EMBL" id="HCO70261.1"/>
    </source>
</evidence>
<sequence>MKGILGRKLGMTTIYKDGKAFGVTVVKAGPCTVVQKKTSEGGEYDAIQVGFEELTPERAKKILTKPLVKKFEAVKVKPHRVLKEFKVGNINDFNVGDIIEAGVFSEGEKVDVTGFSKGRGFSGAMKRWNFRGGEASHGSKFHRELGSVGNHTDPAKIWKGKKMPGQYGNEKKTVKNLTVVKVDADNGLLAIYGAVPGARGGLLVIKSANR</sequence>
<dbReference type="PROSITE" id="PS00474">
    <property type="entry name" value="RIBOSOMAL_L3"/>
    <property type="match status" value="1"/>
</dbReference>
<gene>
    <name evidence="7" type="primary">rplC</name>
    <name evidence="10" type="ORF">DIT26_06770</name>
</gene>
<keyword evidence="3 7" id="KW-0694">RNA-binding</keyword>
<dbReference type="PANTHER" id="PTHR11229:SF16">
    <property type="entry name" value="LARGE RIBOSOMAL SUBUNIT PROTEIN UL3C"/>
    <property type="match status" value="1"/>
</dbReference>
<protein>
    <recommendedName>
        <fullName evidence="6 7">Large ribosomal subunit protein uL3</fullName>
    </recommendedName>
</protein>
<dbReference type="GO" id="GO:0019843">
    <property type="term" value="F:rRNA binding"/>
    <property type="evidence" value="ECO:0007669"/>
    <property type="project" value="UniProtKB-UniRule"/>
</dbReference>
<comment type="similarity">
    <text evidence="1 7 8">Belongs to the universal ribosomal protein uL3 family.</text>
</comment>
<evidence type="ECO:0000256" key="8">
    <source>
        <dbReference type="RuleBase" id="RU003905"/>
    </source>
</evidence>
<organism evidence="10 11">
    <name type="scientific">Mesotoga infera</name>
    <dbReference type="NCBI Taxonomy" id="1236046"/>
    <lineage>
        <taxon>Bacteria</taxon>
        <taxon>Thermotogati</taxon>
        <taxon>Thermotogota</taxon>
        <taxon>Thermotogae</taxon>
        <taxon>Kosmotogales</taxon>
        <taxon>Kosmotogaceae</taxon>
        <taxon>Mesotoga</taxon>
    </lineage>
</organism>
<dbReference type="InterPro" id="IPR019926">
    <property type="entry name" value="Ribosomal_uL3_CS"/>
</dbReference>
<name>A0A3D3TMW8_9BACT</name>
<dbReference type="Proteomes" id="UP000264215">
    <property type="component" value="Unassembled WGS sequence"/>
</dbReference>
<dbReference type="InterPro" id="IPR019927">
    <property type="entry name" value="Ribosomal_uL3_bac/org-type"/>
</dbReference>
<dbReference type="PANTHER" id="PTHR11229">
    <property type="entry name" value="50S RIBOSOMAL PROTEIN L3"/>
    <property type="match status" value="1"/>
</dbReference>
<comment type="caution">
    <text evidence="10">The sequence shown here is derived from an EMBL/GenBank/DDBJ whole genome shotgun (WGS) entry which is preliminary data.</text>
</comment>
<evidence type="ECO:0000256" key="9">
    <source>
        <dbReference type="RuleBase" id="RU003906"/>
    </source>
</evidence>
<dbReference type="AlphaFoldDB" id="A0A3D3TMW8"/>
<dbReference type="GO" id="GO:0022625">
    <property type="term" value="C:cytosolic large ribosomal subunit"/>
    <property type="evidence" value="ECO:0007669"/>
    <property type="project" value="TreeGrafter"/>
</dbReference>
<evidence type="ECO:0000256" key="6">
    <source>
        <dbReference type="ARBA" id="ARBA00035243"/>
    </source>
</evidence>
<dbReference type="InterPro" id="IPR009000">
    <property type="entry name" value="Transl_B-barrel_sf"/>
</dbReference>
<dbReference type="Gene3D" id="2.40.30.10">
    <property type="entry name" value="Translation factors"/>
    <property type="match status" value="1"/>
</dbReference>
<dbReference type="Gene3D" id="3.30.160.810">
    <property type="match status" value="1"/>
</dbReference>
<dbReference type="FunFam" id="2.40.30.10:FF:000004">
    <property type="entry name" value="50S ribosomal protein L3"/>
    <property type="match status" value="1"/>
</dbReference>
<dbReference type="GO" id="GO:0003735">
    <property type="term" value="F:structural constituent of ribosome"/>
    <property type="evidence" value="ECO:0007669"/>
    <property type="project" value="UniProtKB-UniRule"/>
</dbReference>